<keyword evidence="1" id="KW-0812">Transmembrane</keyword>
<dbReference type="AlphaFoldDB" id="A0AAD3XGF8"/>
<accession>A0AAD3XGF8</accession>
<comment type="caution">
    <text evidence="2">The sequence shown here is derived from an EMBL/GenBank/DDBJ whole genome shotgun (WGS) entry which is preliminary data.</text>
</comment>
<organism evidence="2 3">
    <name type="scientific">Nepenthes gracilis</name>
    <name type="common">Slender pitcher plant</name>
    <dbReference type="NCBI Taxonomy" id="150966"/>
    <lineage>
        <taxon>Eukaryota</taxon>
        <taxon>Viridiplantae</taxon>
        <taxon>Streptophyta</taxon>
        <taxon>Embryophyta</taxon>
        <taxon>Tracheophyta</taxon>
        <taxon>Spermatophyta</taxon>
        <taxon>Magnoliopsida</taxon>
        <taxon>eudicotyledons</taxon>
        <taxon>Gunneridae</taxon>
        <taxon>Pentapetalae</taxon>
        <taxon>Caryophyllales</taxon>
        <taxon>Nepenthaceae</taxon>
        <taxon>Nepenthes</taxon>
    </lineage>
</organism>
<dbReference type="Proteomes" id="UP001279734">
    <property type="component" value="Unassembled WGS sequence"/>
</dbReference>
<keyword evidence="1" id="KW-1133">Transmembrane helix</keyword>
<evidence type="ECO:0000256" key="1">
    <source>
        <dbReference type="SAM" id="Phobius"/>
    </source>
</evidence>
<feature type="transmembrane region" description="Helical" evidence="1">
    <location>
        <begin position="27"/>
        <end position="50"/>
    </location>
</feature>
<evidence type="ECO:0000313" key="2">
    <source>
        <dbReference type="EMBL" id="GMH03436.1"/>
    </source>
</evidence>
<evidence type="ECO:0000313" key="3">
    <source>
        <dbReference type="Proteomes" id="UP001279734"/>
    </source>
</evidence>
<reference evidence="2" key="1">
    <citation type="submission" date="2023-05" db="EMBL/GenBank/DDBJ databases">
        <title>Nepenthes gracilis genome sequencing.</title>
        <authorList>
            <person name="Fukushima K."/>
        </authorList>
    </citation>
    <scope>NUCLEOTIDE SEQUENCE</scope>
    <source>
        <strain evidence="2">SING2019-196</strain>
    </source>
</reference>
<name>A0AAD3XGF8_NEPGR</name>
<protein>
    <submittedName>
        <fullName evidence="2">Uncharacterized protein</fullName>
    </submittedName>
</protein>
<proteinExistence type="predicted"/>
<dbReference type="EMBL" id="BSYO01000004">
    <property type="protein sequence ID" value="GMH03436.1"/>
    <property type="molecule type" value="Genomic_DNA"/>
</dbReference>
<gene>
    <name evidence="2" type="ORF">Nepgr_005275</name>
</gene>
<keyword evidence="3" id="KW-1185">Reference proteome</keyword>
<keyword evidence="1" id="KW-0472">Membrane</keyword>
<sequence length="131" mass="14208">MVCSVALRDVLLRPLHRGDVLMVPCRVGLLAAPFLASVPTGAIFLVVLFCSASSLSLGGFHWGLDDAGYFLLQAIESGPAWRVELCEVPETYVCDEGSVVGVLLPHAAVLLDLWWPDAEYTVVMALPWLLK</sequence>